<organism evidence="1 2">
    <name type="scientific">Sulfobacillus harzensis</name>
    <dbReference type="NCBI Taxonomy" id="2729629"/>
    <lineage>
        <taxon>Bacteria</taxon>
        <taxon>Bacillati</taxon>
        <taxon>Bacillota</taxon>
        <taxon>Clostridia</taxon>
        <taxon>Eubacteriales</taxon>
        <taxon>Clostridiales Family XVII. Incertae Sedis</taxon>
        <taxon>Sulfobacillus</taxon>
    </lineage>
</organism>
<accession>A0A7Y0L4W3</accession>
<comment type="caution">
    <text evidence="1">The sequence shown here is derived from an EMBL/GenBank/DDBJ whole genome shotgun (WGS) entry which is preliminary data.</text>
</comment>
<evidence type="ECO:0000313" key="2">
    <source>
        <dbReference type="Proteomes" id="UP000533476"/>
    </source>
</evidence>
<dbReference type="AlphaFoldDB" id="A0A7Y0L4W3"/>
<dbReference type="RefSeq" id="WP_169100370.1">
    <property type="nucleotide sequence ID" value="NZ_JABBVZ010000045.1"/>
</dbReference>
<reference evidence="1 2" key="1">
    <citation type="submission" date="2020-04" db="EMBL/GenBank/DDBJ databases">
        <authorList>
            <person name="Zhang R."/>
            <person name="Schippers A."/>
        </authorList>
    </citation>
    <scope>NUCLEOTIDE SEQUENCE [LARGE SCALE GENOMIC DNA]</scope>
    <source>
        <strain evidence="1 2">DSM 109850</strain>
    </source>
</reference>
<evidence type="ECO:0000313" key="1">
    <source>
        <dbReference type="EMBL" id="NMP23260.1"/>
    </source>
</evidence>
<dbReference type="EMBL" id="JABBVZ010000045">
    <property type="protein sequence ID" value="NMP23260.1"/>
    <property type="molecule type" value="Genomic_DNA"/>
</dbReference>
<dbReference type="Proteomes" id="UP000533476">
    <property type="component" value="Unassembled WGS sequence"/>
</dbReference>
<gene>
    <name evidence="1" type="ORF">HIJ39_13020</name>
</gene>
<sequence length="112" mass="12484">MIHVDSIQWVNDAWEARSRINEGVYHLQGYPVRITHLAYTDDPAVQSALQTVVRVLLERHMRRGAVPPHAMVMDWSRAQGICQGASAEMEAACRIIAGTNLFEVGSAVSNHF</sequence>
<name>A0A7Y0L4W3_9FIRM</name>
<protein>
    <submittedName>
        <fullName evidence="1">Uncharacterized protein</fullName>
    </submittedName>
</protein>
<keyword evidence="2" id="KW-1185">Reference proteome</keyword>
<proteinExistence type="predicted"/>